<evidence type="ECO:0000259" key="2">
    <source>
        <dbReference type="PROSITE" id="PS51762"/>
    </source>
</evidence>
<dbReference type="SUPFAM" id="SSF49899">
    <property type="entry name" value="Concanavalin A-like lectins/glucanases"/>
    <property type="match status" value="1"/>
</dbReference>
<dbReference type="PANTHER" id="PTHR38121:SF2">
    <property type="entry name" value="ACYLTRANSFERASE 3 DOMAIN-CONTAINING PROTEIN"/>
    <property type="match status" value="1"/>
</dbReference>
<dbReference type="InterPro" id="IPR000757">
    <property type="entry name" value="Beta-glucanase-like"/>
</dbReference>
<dbReference type="STRING" id="112498.A0A2D3VBC8"/>
<dbReference type="Pfam" id="PF00722">
    <property type="entry name" value="Glyco_hydro_16"/>
    <property type="match status" value="1"/>
</dbReference>
<dbReference type="GO" id="GO:0004553">
    <property type="term" value="F:hydrolase activity, hydrolyzing O-glycosyl compounds"/>
    <property type="evidence" value="ECO:0007669"/>
    <property type="project" value="InterPro"/>
</dbReference>
<dbReference type="RefSeq" id="XP_023629689.1">
    <property type="nucleotide sequence ID" value="XM_023773921.1"/>
</dbReference>
<dbReference type="Proteomes" id="UP000225277">
    <property type="component" value="Unassembled WGS sequence"/>
</dbReference>
<dbReference type="Gene3D" id="2.60.120.200">
    <property type="match status" value="1"/>
</dbReference>
<gene>
    <name evidence="3" type="ORF">RCC_08673</name>
</gene>
<evidence type="ECO:0000256" key="1">
    <source>
        <dbReference type="SAM" id="Phobius"/>
    </source>
</evidence>
<keyword evidence="4" id="KW-1185">Reference proteome</keyword>
<dbReference type="AlphaFoldDB" id="A0A2D3VBC8"/>
<dbReference type="EMBL" id="FJUY01000015">
    <property type="protein sequence ID" value="CZT22965.1"/>
    <property type="molecule type" value="Genomic_DNA"/>
</dbReference>
<dbReference type="PROSITE" id="PS51762">
    <property type="entry name" value="GH16_2"/>
    <property type="match status" value="1"/>
</dbReference>
<dbReference type="InterPro" id="IPR013320">
    <property type="entry name" value="ConA-like_dom_sf"/>
</dbReference>
<dbReference type="PANTHER" id="PTHR38121">
    <property type="entry name" value="GH16 DOMAIN-CONTAINING PROTEIN"/>
    <property type="match status" value="1"/>
</dbReference>
<dbReference type="GO" id="GO:0005975">
    <property type="term" value="P:carbohydrate metabolic process"/>
    <property type="evidence" value="ECO:0007669"/>
    <property type="project" value="InterPro"/>
</dbReference>
<organism evidence="3 4">
    <name type="scientific">Ramularia collo-cygni</name>
    <dbReference type="NCBI Taxonomy" id="112498"/>
    <lineage>
        <taxon>Eukaryota</taxon>
        <taxon>Fungi</taxon>
        <taxon>Dikarya</taxon>
        <taxon>Ascomycota</taxon>
        <taxon>Pezizomycotina</taxon>
        <taxon>Dothideomycetes</taxon>
        <taxon>Dothideomycetidae</taxon>
        <taxon>Mycosphaerellales</taxon>
        <taxon>Mycosphaerellaceae</taxon>
        <taxon>Ramularia</taxon>
    </lineage>
</organism>
<accession>A0A2D3VBC8</accession>
<proteinExistence type="predicted"/>
<sequence>MAKKVSDCDCGFIDADEPTHTTFTSLLLVDFTKATWKDLDDIFVRSSYTVNRTDAAYIRDFEPSQIQLTSSGLELTVSPSPDGLIVPSASIFTRSAAFLHGSYRARILVGDVPGTVTAFYNYHNDTSEVDIEYVSARGPTLLYSVKPQIYYENTNPSAETYQSETWGNDTSSTSSSLSFEQNFHEWSFTWLPDIVHFGLDANYSKSITKNVPQAPGTIVLSHWSNGNPKYSQGPPTVKSTKVVEFLQAVYNDANATALECKKVQEACVIQDGRLRVALGMEETDGGVLSGGGGGGSSSSASASGSTAAAAAAASSFSTLPAVSHVNSATTAGGTASLSPGVVGLWTLILLFFLR</sequence>
<dbReference type="CDD" id="cd00413">
    <property type="entry name" value="Glyco_hydrolase_16"/>
    <property type="match status" value="1"/>
</dbReference>
<reference evidence="3 4" key="1">
    <citation type="submission" date="2016-03" db="EMBL/GenBank/DDBJ databases">
        <authorList>
            <person name="Ploux O."/>
        </authorList>
    </citation>
    <scope>NUCLEOTIDE SEQUENCE [LARGE SCALE GENOMIC DNA]</scope>
    <source>
        <strain evidence="3 4">URUG2</strain>
    </source>
</reference>
<evidence type="ECO:0000313" key="4">
    <source>
        <dbReference type="Proteomes" id="UP000225277"/>
    </source>
</evidence>
<keyword evidence="1" id="KW-1133">Transmembrane helix</keyword>
<name>A0A2D3VBC8_9PEZI</name>
<evidence type="ECO:0000313" key="3">
    <source>
        <dbReference type="EMBL" id="CZT22965.1"/>
    </source>
</evidence>
<keyword evidence="1" id="KW-0472">Membrane</keyword>
<feature type="transmembrane region" description="Helical" evidence="1">
    <location>
        <begin position="335"/>
        <end position="353"/>
    </location>
</feature>
<protein>
    <recommendedName>
        <fullName evidence="2">GH16 domain-containing protein</fullName>
    </recommendedName>
</protein>
<dbReference type="GeneID" id="35603758"/>
<dbReference type="OrthoDB" id="25131at2759"/>
<feature type="domain" description="GH16" evidence="2">
    <location>
        <begin position="34"/>
        <end position="254"/>
    </location>
</feature>
<keyword evidence="1" id="KW-0812">Transmembrane</keyword>